<dbReference type="GO" id="GO:0005737">
    <property type="term" value="C:cytoplasm"/>
    <property type="evidence" value="ECO:0007669"/>
    <property type="project" value="TreeGrafter"/>
</dbReference>
<comment type="catalytic activity">
    <reaction evidence="6 7">
        <text>O-phospho-L-threonyl-[protein] + H2O = L-threonyl-[protein] + phosphate</text>
        <dbReference type="Rhea" id="RHEA:47004"/>
        <dbReference type="Rhea" id="RHEA-COMP:11060"/>
        <dbReference type="Rhea" id="RHEA-COMP:11605"/>
        <dbReference type="ChEBI" id="CHEBI:15377"/>
        <dbReference type="ChEBI" id="CHEBI:30013"/>
        <dbReference type="ChEBI" id="CHEBI:43474"/>
        <dbReference type="ChEBI" id="CHEBI:61977"/>
        <dbReference type="EC" id="3.1.3.16"/>
    </reaction>
</comment>
<evidence type="ECO:0000256" key="7">
    <source>
        <dbReference type="RuleBase" id="RU004273"/>
    </source>
</evidence>
<evidence type="ECO:0000256" key="2">
    <source>
        <dbReference type="ARBA" id="ARBA00022801"/>
    </source>
</evidence>
<organism evidence="10 11">
    <name type="scientific">Parastrongyloides trichosuri</name>
    <name type="common">Possum-specific nematode worm</name>
    <dbReference type="NCBI Taxonomy" id="131310"/>
    <lineage>
        <taxon>Eukaryota</taxon>
        <taxon>Metazoa</taxon>
        <taxon>Ecdysozoa</taxon>
        <taxon>Nematoda</taxon>
        <taxon>Chromadorea</taxon>
        <taxon>Rhabditida</taxon>
        <taxon>Tylenchina</taxon>
        <taxon>Panagrolaimomorpha</taxon>
        <taxon>Strongyloidoidea</taxon>
        <taxon>Strongyloididae</taxon>
        <taxon>Parastrongyloides</taxon>
    </lineage>
</organism>
<keyword evidence="3" id="KW-0904">Protein phosphatase</keyword>
<feature type="domain" description="Serine/threonine specific protein phosphatases" evidence="9">
    <location>
        <begin position="153"/>
        <end position="158"/>
    </location>
</feature>
<dbReference type="AlphaFoldDB" id="A0A0N4ZSY0"/>
<proteinExistence type="inferred from homology"/>
<keyword evidence="4" id="KW-0464">Manganese</keyword>
<sequence>MTSQMGGNKPKNCGKTAGASGRERIDSPGNDLAAKQAVAKYISTIINKLVNVWTPARATLLFSEAEVIELCLRAREAFWSSPMLAKIDPPCYVFGDIHGQYEDLLAELHHIGYPPKTKLVFLGDYVDRGPFSTECAMLLFALKVRYPNEVILVRGNHESRPVTMHYGFYTECERRYSKKVYDAFMDAFCAMPICALIGNVILGMHGGISEEISSLDQIECIRRPYEIPIFGLPSHFTWSDPDKEVVDYEDSPRGAGRLFGETALTNFLNLHNLKLVVRGHQVVKHGFDFFGEKKLVTIFSAPNYKKRNVAAVMHVSANFVSFFIY</sequence>
<dbReference type="WBParaSite" id="PTRK_0001161200.1">
    <property type="protein sequence ID" value="PTRK_0001161200.1"/>
    <property type="gene ID" value="PTRK_0001161200"/>
</dbReference>
<dbReference type="Pfam" id="PF16891">
    <property type="entry name" value="STPPase_N"/>
    <property type="match status" value="1"/>
</dbReference>
<dbReference type="PANTHER" id="PTHR11668">
    <property type="entry name" value="SERINE/THREONINE PROTEIN PHOSPHATASE"/>
    <property type="match status" value="1"/>
</dbReference>
<dbReference type="InterPro" id="IPR031675">
    <property type="entry name" value="STPPase_N"/>
</dbReference>
<protein>
    <recommendedName>
        <fullName evidence="7">Serine/threonine-protein phosphatase</fullName>
        <ecNumber evidence="7">3.1.3.16</ecNumber>
    </recommendedName>
</protein>
<evidence type="ECO:0000259" key="9">
    <source>
        <dbReference type="PROSITE" id="PS00125"/>
    </source>
</evidence>
<dbReference type="SMART" id="SM00156">
    <property type="entry name" value="PP2Ac"/>
    <property type="match status" value="1"/>
</dbReference>
<accession>A0A0N4ZSY0</accession>
<dbReference type="InterPro" id="IPR029052">
    <property type="entry name" value="Metallo-depent_PP-like"/>
</dbReference>
<dbReference type="GO" id="GO:0004722">
    <property type="term" value="F:protein serine/threonine phosphatase activity"/>
    <property type="evidence" value="ECO:0007669"/>
    <property type="project" value="UniProtKB-EC"/>
</dbReference>
<comment type="similarity">
    <text evidence="7">Belongs to the PPP phosphatase family.</text>
</comment>
<dbReference type="Proteomes" id="UP000038045">
    <property type="component" value="Unplaced"/>
</dbReference>
<dbReference type="InterPro" id="IPR004843">
    <property type="entry name" value="Calcineurin-like_PHP"/>
</dbReference>
<dbReference type="PANTHER" id="PTHR11668:SF477">
    <property type="entry name" value="SERINE_THREONINE-PROTEIN PHOSPHATASE"/>
    <property type="match status" value="1"/>
</dbReference>
<dbReference type="PRINTS" id="PR00114">
    <property type="entry name" value="STPHPHTASE"/>
</dbReference>
<dbReference type="STRING" id="131310.A0A0N4ZSY0"/>
<evidence type="ECO:0000313" key="10">
    <source>
        <dbReference type="Proteomes" id="UP000038045"/>
    </source>
</evidence>
<dbReference type="InterPro" id="IPR006186">
    <property type="entry name" value="Ser/Thr-sp_prot-phosphatase"/>
</dbReference>
<evidence type="ECO:0000256" key="6">
    <source>
        <dbReference type="ARBA" id="ARBA00048336"/>
    </source>
</evidence>
<dbReference type="EC" id="3.1.3.16" evidence="7"/>
<name>A0A0N4ZSY0_PARTI</name>
<dbReference type="Pfam" id="PF00149">
    <property type="entry name" value="Metallophos"/>
    <property type="match status" value="1"/>
</dbReference>
<reference evidence="11" key="1">
    <citation type="submission" date="2017-02" db="UniProtKB">
        <authorList>
            <consortium name="WormBaseParasite"/>
        </authorList>
    </citation>
    <scope>IDENTIFICATION</scope>
</reference>
<dbReference type="SUPFAM" id="SSF56300">
    <property type="entry name" value="Metallo-dependent phosphatases"/>
    <property type="match status" value="1"/>
</dbReference>
<keyword evidence="1" id="KW-0479">Metal-binding</keyword>
<keyword evidence="10" id="KW-1185">Reference proteome</keyword>
<evidence type="ECO:0000256" key="1">
    <source>
        <dbReference type="ARBA" id="ARBA00022723"/>
    </source>
</evidence>
<dbReference type="GO" id="GO:0046872">
    <property type="term" value="F:metal ion binding"/>
    <property type="evidence" value="ECO:0007669"/>
    <property type="project" value="UniProtKB-KW"/>
</dbReference>
<dbReference type="GO" id="GO:0005634">
    <property type="term" value="C:nucleus"/>
    <property type="evidence" value="ECO:0007669"/>
    <property type="project" value="TreeGrafter"/>
</dbReference>
<evidence type="ECO:0000256" key="4">
    <source>
        <dbReference type="ARBA" id="ARBA00023211"/>
    </source>
</evidence>
<dbReference type="PROSITE" id="PS00125">
    <property type="entry name" value="SER_THR_PHOSPHATASE"/>
    <property type="match status" value="1"/>
</dbReference>
<evidence type="ECO:0000256" key="5">
    <source>
        <dbReference type="ARBA" id="ARBA00047761"/>
    </source>
</evidence>
<dbReference type="Gene3D" id="3.60.21.10">
    <property type="match status" value="1"/>
</dbReference>
<evidence type="ECO:0000313" key="11">
    <source>
        <dbReference type="WBParaSite" id="PTRK_0001161200.1"/>
    </source>
</evidence>
<evidence type="ECO:0000256" key="3">
    <source>
        <dbReference type="ARBA" id="ARBA00022912"/>
    </source>
</evidence>
<comment type="catalytic activity">
    <reaction evidence="5">
        <text>O-phospho-L-seryl-[protein] + H2O = L-seryl-[protein] + phosphate</text>
        <dbReference type="Rhea" id="RHEA:20629"/>
        <dbReference type="Rhea" id="RHEA-COMP:9863"/>
        <dbReference type="Rhea" id="RHEA-COMP:11604"/>
        <dbReference type="ChEBI" id="CHEBI:15377"/>
        <dbReference type="ChEBI" id="CHEBI:29999"/>
        <dbReference type="ChEBI" id="CHEBI:43474"/>
        <dbReference type="ChEBI" id="CHEBI:83421"/>
        <dbReference type="EC" id="3.1.3.16"/>
    </reaction>
</comment>
<feature type="region of interest" description="Disordered" evidence="8">
    <location>
        <begin position="1"/>
        <end position="28"/>
    </location>
</feature>
<keyword evidence="2 7" id="KW-0378">Hydrolase</keyword>
<evidence type="ECO:0000256" key="8">
    <source>
        <dbReference type="SAM" id="MobiDB-lite"/>
    </source>
</evidence>
<dbReference type="InterPro" id="IPR050341">
    <property type="entry name" value="PP1_catalytic_subunit"/>
</dbReference>